<accession>A0ABV5GSJ4</accession>
<dbReference type="Proteomes" id="UP001589607">
    <property type="component" value="Unassembled WGS sequence"/>
</dbReference>
<evidence type="ECO:0000313" key="1">
    <source>
        <dbReference type="EMBL" id="MFB9098363.1"/>
    </source>
</evidence>
<proteinExistence type="predicted"/>
<keyword evidence="2" id="KW-1185">Reference proteome</keyword>
<protein>
    <submittedName>
        <fullName evidence="1">Uncharacterized protein</fullName>
    </submittedName>
</protein>
<gene>
    <name evidence="1" type="ORF">ACFFVF_17805</name>
</gene>
<comment type="caution">
    <text evidence="1">The sequence shown here is derived from an EMBL/GenBank/DDBJ whole genome shotgun (WGS) entry which is preliminary data.</text>
</comment>
<reference evidence="1 2" key="1">
    <citation type="submission" date="2024-09" db="EMBL/GenBank/DDBJ databases">
        <authorList>
            <person name="Sun Q."/>
            <person name="Mori K."/>
        </authorList>
    </citation>
    <scope>NUCLEOTIDE SEQUENCE [LARGE SCALE GENOMIC DNA]</scope>
    <source>
        <strain evidence="1 2">CECT 7955</strain>
    </source>
</reference>
<sequence>MSNLSENRINVVLAAADVTTINESINAILSKIPENTTLTDTQRNSYTAIDVSNKVFSEDVLTEARATGTGVLPPYIDLDALQNDLTIFNQLDAIESGLTNLLQRVKDAKRIAGHEAYGMANKAYKSYRDASDAGVANAKSGYDKLKVRFESQGKSGGRGLSPDLQ</sequence>
<dbReference type="RefSeq" id="WP_236453682.1">
    <property type="nucleotide sequence ID" value="NZ_CBCSGE010000011.1"/>
</dbReference>
<dbReference type="EMBL" id="JBHMEY010000080">
    <property type="protein sequence ID" value="MFB9098363.1"/>
    <property type="molecule type" value="Genomic_DNA"/>
</dbReference>
<name>A0ABV5GSJ4_9FLAO</name>
<organism evidence="1 2">
    <name type="scientific">Flavobacterium jumunjinense</name>
    <dbReference type="NCBI Taxonomy" id="998845"/>
    <lineage>
        <taxon>Bacteria</taxon>
        <taxon>Pseudomonadati</taxon>
        <taxon>Bacteroidota</taxon>
        <taxon>Flavobacteriia</taxon>
        <taxon>Flavobacteriales</taxon>
        <taxon>Flavobacteriaceae</taxon>
        <taxon>Flavobacterium</taxon>
    </lineage>
</organism>
<evidence type="ECO:0000313" key="2">
    <source>
        <dbReference type="Proteomes" id="UP001589607"/>
    </source>
</evidence>